<feature type="domain" description="TIR" evidence="1">
    <location>
        <begin position="95"/>
        <end position="197"/>
    </location>
</feature>
<dbReference type="Pfam" id="PF13676">
    <property type="entry name" value="TIR_2"/>
    <property type="match status" value="1"/>
</dbReference>
<gene>
    <name evidence="2" type="ORF">SBA1_170051</name>
</gene>
<evidence type="ECO:0000313" key="2">
    <source>
        <dbReference type="EMBL" id="SPF36927.1"/>
    </source>
</evidence>
<sequence length="294" mass="32620">MALTKSQRVKLMKAISTSLGGEDWAVIDTTLKQFGLPWQDSWSGSTSSYVLKMIGDAADDELVELGEHVGHKIDQQGPTLPADLKFWQPGMMRLFVTHLAKHKVFAAQLQASLLNYGISSFVAHNDIEPTSEWQNEIESALATCDALVGLLHEDFHASNWTDQEIGFAMGRGVPVCSIRFRQTPYGFIGKFQAFNGHEKSGEDLAHELFDSFRKNKHTRMKIAEGVVTMFESSWSFAAAKMLMGRLEELTVWSPSFSKRIGAAVETNSQVNGSFGVARRVEKLVAKWSGSSDEL</sequence>
<dbReference type="EMBL" id="OMOD01000079">
    <property type="protein sequence ID" value="SPF36927.1"/>
    <property type="molecule type" value="Genomic_DNA"/>
</dbReference>
<dbReference type="InterPro" id="IPR000157">
    <property type="entry name" value="TIR_dom"/>
</dbReference>
<dbReference type="GO" id="GO:0007165">
    <property type="term" value="P:signal transduction"/>
    <property type="evidence" value="ECO:0007669"/>
    <property type="project" value="InterPro"/>
</dbReference>
<name>A0A2U3KBI8_9BACT</name>
<dbReference type="AlphaFoldDB" id="A0A2U3KBI8"/>
<proteinExistence type="predicted"/>
<accession>A0A2U3KBI8</accession>
<dbReference type="InterPro" id="IPR035897">
    <property type="entry name" value="Toll_tir_struct_dom_sf"/>
</dbReference>
<dbReference type="Gene3D" id="3.40.50.10140">
    <property type="entry name" value="Toll/interleukin-1 receptor homology (TIR) domain"/>
    <property type="match status" value="1"/>
</dbReference>
<dbReference type="Proteomes" id="UP000238701">
    <property type="component" value="Unassembled WGS sequence"/>
</dbReference>
<organism evidence="2 3">
    <name type="scientific">Candidatus Sulfotelmatobacter kueseliae</name>
    <dbReference type="NCBI Taxonomy" id="2042962"/>
    <lineage>
        <taxon>Bacteria</taxon>
        <taxon>Pseudomonadati</taxon>
        <taxon>Acidobacteriota</taxon>
        <taxon>Terriglobia</taxon>
        <taxon>Terriglobales</taxon>
        <taxon>Candidatus Korobacteraceae</taxon>
        <taxon>Candidatus Sulfotelmatobacter</taxon>
    </lineage>
</organism>
<evidence type="ECO:0000259" key="1">
    <source>
        <dbReference type="Pfam" id="PF13676"/>
    </source>
</evidence>
<evidence type="ECO:0000313" key="3">
    <source>
        <dbReference type="Proteomes" id="UP000238701"/>
    </source>
</evidence>
<reference evidence="3" key="1">
    <citation type="submission" date="2018-02" db="EMBL/GenBank/DDBJ databases">
        <authorList>
            <person name="Hausmann B."/>
        </authorList>
    </citation>
    <scope>NUCLEOTIDE SEQUENCE [LARGE SCALE GENOMIC DNA]</scope>
    <source>
        <strain evidence="3">Peat soil MAG SbA1</strain>
    </source>
</reference>
<dbReference type="OrthoDB" id="344630at2"/>
<dbReference type="SUPFAM" id="SSF52200">
    <property type="entry name" value="Toll/Interleukin receptor TIR domain"/>
    <property type="match status" value="1"/>
</dbReference>
<protein>
    <recommendedName>
        <fullName evidence="1">TIR domain-containing protein</fullName>
    </recommendedName>
</protein>